<evidence type="ECO:0000256" key="6">
    <source>
        <dbReference type="ARBA" id="ARBA00022723"/>
    </source>
</evidence>
<keyword evidence="12" id="KW-0464">Manganese</keyword>
<gene>
    <name evidence="18" type="ORF">EYH37_03650</name>
</gene>
<dbReference type="InterPro" id="IPR011761">
    <property type="entry name" value="ATP-grasp"/>
</dbReference>
<evidence type="ECO:0000256" key="13">
    <source>
        <dbReference type="ARBA" id="ARBA00047359"/>
    </source>
</evidence>
<dbReference type="PANTHER" id="PTHR11405">
    <property type="entry name" value="CARBAMOYLTRANSFERASE FAMILY MEMBER"/>
    <property type="match status" value="1"/>
</dbReference>
<dbReference type="GO" id="GO:0005737">
    <property type="term" value="C:cytoplasm"/>
    <property type="evidence" value="ECO:0007669"/>
    <property type="project" value="TreeGrafter"/>
</dbReference>
<dbReference type="PROSITE" id="PS00867">
    <property type="entry name" value="CPSASE_2"/>
    <property type="match status" value="1"/>
</dbReference>
<dbReference type="GO" id="GO:0006541">
    <property type="term" value="P:glutamine metabolic process"/>
    <property type="evidence" value="ECO:0007669"/>
    <property type="project" value="TreeGrafter"/>
</dbReference>
<keyword evidence="6" id="KW-0479">Metal-binding</keyword>
<evidence type="ECO:0000313" key="19">
    <source>
        <dbReference type="Proteomes" id="UP000606463"/>
    </source>
</evidence>
<comment type="similarity">
    <text evidence="2">Belongs to the CarB family.</text>
</comment>
<comment type="caution">
    <text evidence="18">The sequence shown here is derived from an EMBL/GenBank/DDBJ whole genome shotgun (WGS) entry which is preliminary data.</text>
</comment>
<comment type="catalytic activity">
    <reaction evidence="14">
        <text>hydrogencarbonate + L-glutamine + 2 ATP + H2O = carbamoyl phosphate + L-glutamate + 2 ADP + phosphate + 2 H(+)</text>
        <dbReference type="Rhea" id="RHEA:18633"/>
        <dbReference type="ChEBI" id="CHEBI:15377"/>
        <dbReference type="ChEBI" id="CHEBI:15378"/>
        <dbReference type="ChEBI" id="CHEBI:17544"/>
        <dbReference type="ChEBI" id="CHEBI:29985"/>
        <dbReference type="ChEBI" id="CHEBI:30616"/>
        <dbReference type="ChEBI" id="CHEBI:43474"/>
        <dbReference type="ChEBI" id="CHEBI:58228"/>
        <dbReference type="ChEBI" id="CHEBI:58359"/>
        <dbReference type="ChEBI" id="CHEBI:456216"/>
        <dbReference type="EC" id="6.3.5.5"/>
    </reaction>
</comment>
<evidence type="ECO:0000256" key="10">
    <source>
        <dbReference type="ARBA" id="ARBA00022842"/>
    </source>
</evidence>
<dbReference type="Pfam" id="PF02142">
    <property type="entry name" value="MGS"/>
    <property type="match status" value="1"/>
</dbReference>
<proteinExistence type="inferred from homology"/>
<dbReference type="InterPro" id="IPR033937">
    <property type="entry name" value="MGS_CPS_CarB"/>
</dbReference>
<dbReference type="PROSITE" id="PS51855">
    <property type="entry name" value="MGS"/>
    <property type="match status" value="1"/>
</dbReference>
<evidence type="ECO:0000256" key="1">
    <source>
        <dbReference type="ARBA" id="ARBA00005077"/>
    </source>
</evidence>
<dbReference type="PANTHER" id="PTHR11405:SF53">
    <property type="entry name" value="CARBAMOYL-PHOSPHATE SYNTHASE [AMMONIA], MITOCHONDRIAL"/>
    <property type="match status" value="1"/>
</dbReference>
<keyword evidence="7" id="KW-0677">Repeat</keyword>
<dbReference type="Pfam" id="PF02786">
    <property type="entry name" value="CPSase_L_D2"/>
    <property type="match status" value="1"/>
</dbReference>
<evidence type="ECO:0000256" key="12">
    <source>
        <dbReference type="ARBA" id="ARBA00023211"/>
    </source>
</evidence>
<dbReference type="Gene3D" id="3.30.470.20">
    <property type="entry name" value="ATP-grasp fold, B domain"/>
    <property type="match status" value="1"/>
</dbReference>
<dbReference type="GO" id="GO:0005524">
    <property type="term" value="F:ATP binding"/>
    <property type="evidence" value="ECO:0007669"/>
    <property type="project" value="UniProtKB-UniRule"/>
</dbReference>
<dbReference type="PROSITE" id="PS50975">
    <property type="entry name" value="ATP_GRASP"/>
    <property type="match status" value="1"/>
</dbReference>
<dbReference type="InterPro" id="IPR011607">
    <property type="entry name" value="MGS-like_dom"/>
</dbReference>
<evidence type="ECO:0000256" key="11">
    <source>
        <dbReference type="ARBA" id="ARBA00022975"/>
    </source>
</evidence>
<name>A0A9D1CF07_AQUAO</name>
<comment type="catalytic activity">
    <reaction evidence="13">
        <text>hydrogencarbonate + NH4(+) + 2 ATP = carbamoyl phosphate + 2 ADP + phosphate + 2 H(+)</text>
        <dbReference type="Rhea" id="RHEA:18029"/>
        <dbReference type="ChEBI" id="CHEBI:15378"/>
        <dbReference type="ChEBI" id="CHEBI:17544"/>
        <dbReference type="ChEBI" id="CHEBI:28938"/>
        <dbReference type="ChEBI" id="CHEBI:30616"/>
        <dbReference type="ChEBI" id="CHEBI:43474"/>
        <dbReference type="ChEBI" id="CHEBI:58228"/>
        <dbReference type="ChEBI" id="CHEBI:456216"/>
        <dbReference type="EC" id="6.3.4.16"/>
    </reaction>
</comment>
<dbReference type="GO" id="GO:0006526">
    <property type="term" value="P:L-arginine biosynthetic process"/>
    <property type="evidence" value="ECO:0007669"/>
    <property type="project" value="UniProtKB-KW"/>
</dbReference>
<evidence type="ECO:0000256" key="4">
    <source>
        <dbReference type="ARBA" id="ARBA00022598"/>
    </source>
</evidence>
<dbReference type="EMBL" id="DQVE01000039">
    <property type="protein sequence ID" value="HIP98440.1"/>
    <property type="molecule type" value="Genomic_DNA"/>
</dbReference>
<dbReference type="CDD" id="cd01424">
    <property type="entry name" value="MGS_CPS_II"/>
    <property type="match status" value="1"/>
</dbReference>
<evidence type="ECO:0000256" key="7">
    <source>
        <dbReference type="ARBA" id="ARBA00022737"/>
    </source>
</evidence>
<dbReference type="FunFam" id="3.30.470.20:FF:000026">
    <property type="entry name" value="Carbamoyl-phosphate synthase large chain"/>
    <property type="match status" value="1"/>
</dbReference>
<keyword evidence="5" id="KW-0028">Amino-acid biosynthesis</keyword>
<protein>
    <submittedName>
        <fullName evidence="18">ATP-grasp domain-containing protein</fullName>
    </submittedName>
</protein>
<feature type="domain" description="MGS-like" evidence="17">
    <location>
        <begin position="227"/>
        <end position="367"/>
    </location>
</feature>
<evidence type="ECO:0000259" key="16">
    <source>
        <dbReference type="PROSITE" id="PS50975"/>
    </source>
</evidence>
<comment type="pathway">
    <text evidence="1">Amino-acid biosynthesis; L-arginine biosynthesis; carbamoyl phosphate from bicarbonate: step 1/1.</text>
</comment>
<dbReference type="GO" id="GO:0004088">
    <property type="term" value="F:carbamoyl-phosphate synthase (glutamine-hydrolyzing) activity"/>
    <property type="evidence" value="ECO:0007669"/>
    <property type="project" value="UniProtKB-EC"/>
</dbReference>
<feature type="domain" description="ATP-grasp" evidence="16">
    <location>
        <begin position="21"/>
        <end position="144"/>
    </location>
</feature>
<dbReference type="GO" id="GO:0006221">
    <property type="term" value="P:pyrimidine nucleotide biosynthetic process"/>
    <property type="evidence" value="ECO:0007669"/>
    <property type="project" value="UniProtKB-KW"/>
</dbReference>
<evidence type="ECO:0000259" key="17">
    <source>
        <dbReference type="PROSITE" id="PS51855"/>
    </source>
</evidence>
<dbReference type="GO" id="GO:0004087">
    <property type="term" value="F:carbamoyl-phosphate synthase (ammonia) activity"/>
    <property type="evidence" value="ECO:0007669"/>
    <property type="project" value="UniProtKB-EC"/>
</dbReference>
<keyword evidence="10" id="KW-0460">Magnesium</keyword>
<keyword evidence="4" id="KW-0436">Ligase</keyword>
<dbReference type="GO" id="GO:0046872">
    <property type="term" value="F:metal ion binding"/>
    <property type="evidence" value="ECO:0007669"/>
    <property type="project" value="UniProtKB-KW"/>
</dbReference>
<dbReference type="Gene3D" id="3.40.50.1380">
    <property type="entry name" value="Methylglyoxal synthase-like domain"/>
    <property type="match status" value="1"/>
</dbReference>
<feature type="non-terminal residue" evidence="18">
    <location>
        <position position="1"/>
    </location>
</feature>
<dbReference type="AlphaFoldDB" id="A0A9D1CF07"/>
<evidence type="ECO:0000256" key="5">
    <source>
        <dbReference type="ARBA" id="ARBA00022605"/>
    </source>
</evidence>
<dbReference type="SUPFAM" id="SSF52335">
    <property type="entry name" value="Methylglyoxal synthase-like"/>
    <property type="match status" value="1"/>
</dbReference>
<sequence>IVYDPEELKEWIKEAVQVSNERPILIDKYLENTVELDVDAVADNQEVLIGAVMEHIEEAGVHSGDSAASIPTYSLPQEAVLKVKEYSKKLALALNVKGLINIQFAVKDGDIYVLEVNPRSSRSVPYVSKSVGYPLAKLAVKVGVGRTLRELLPEVFKRIEEGNEHFASDFLPADFPYYTVKEVVFPWDRFPEEDPVLGPEMKSTGEVMGVDKSFGLAYYKAQLAAGMKLPSEGTVFISVADKDKSQVVDIAKEFSNLGFKILATRGTYKFLKERGVHARMVLKYSEGRPHIVDLILNREVDLIINTPSGKRERSDAYYIRRAAVQERVPYYTTLRASRAVLEAIKEYRRVGGKLEVYSLQDIFSKIR</sequence>
<accession>A0A9D1CF07</accession>
<dbReference type="InterPro" id="IPR005483">
    <property type="entry name" value="CPSase_dom"/>
</dbReference>
<evidence type="ECO:0000256" key="8">
    <source>
        <dbReference type="ARBA" id="ARBA00022741"/>
    </source>
</evidence>
<evidence type="ECO:0000256" key="15">
    <source>
        <dbReference type="PROSITE-ProRule" id="PRU00409"/>
    </source>
</evidence>
<dbReference type="SUPFAM" id="SSF56059">
    <property type="entry name" value="Glutathione synthetase ATP-binding domain-like"/>
    <property type="match status" value="1"/>
</dbReference>
<dbReference type="InterPro" id="IPR005479">
    <property type="entry name" value="CPAse_ATP-bd"/>
</dbReference>
<dbReference type="PRINTS" id="PR00098">
    <property type="entry name" value="CPSASE"/>
</dbReference>
<organism evidence="18 19">
    <name type="scientific">Aquifex aeolicus</name>
    <dbReference type="NCBI Taxonomy" id="63363"/>
    <lineage>
        <taxon>Bacteria</taxon>
        <taxon>Pseudomonadati</taxon>
        <taxon>Aquificota</taxon>
        <taxon>Aquificia</taxon>
        <taxon>Aquificales</taxon>
        <taxon>Aquificaceae</taxon>
        <taxon>Aquifex</taxon>
    </lineage>
</organism>
<dbReference type="SMART" id="SM00851">
    <property type="entry name" value="MGS"/>
    <property type="match status" value="1"/>
</dbReference>
<evidence type="ECO:0000256" key="14">
    <source>
        <dbReference type="ARBA" id="ARBA00048816"/>
    </source>
</evidence>
<dbReference type="Proteomes" id="UP000606463">
    <property type="component" value="Unassembled WGS sequence"/>
</dbReference>
<evidence type="ECO:0000256" key="3">
    <source>
        <dbReference type="ARBA" id="ARBA00022571"/>
    </source>
</evidence>
<evidence type="ECO:0000256" key="2">
    <source>
        <dbReference type="ARBA" id="ARBA00009799"/>
    </source>
</evidence>
<evidence type="ECO:0000313" key="18">
    <source>
        <dbReference type="EMBL" id="HIP98440.1"/>
    </source>
</evidence>
<keyword evidence="3" id="KW-0055">Arginine biosynthesis</keyword>
<dbReference type="InterPro" id="IPR036914">
    <property type="entry name" value="MGS-like_dom_sf"/>
</dbReference>
<reference evidence="18" key="1">
    <citation type="journal article" date="2020" name="ISME J.">
        <title>Gammaproteobacteria mediating utilization of methyl-, sulfur- and petroleum organic compounds in deep ocean hydrothermal plumes.</title>
        <authorList>
            <person name="Zhou Z."/>
            <person name="Liu Y."/>
            <person name="Pan J."/>
            <person name="Cron B.R."/>
            <person name="Toner B.M."/>
            <person name="Anantharaman K."/>
            <person name="Breier J.A."/>
            <person name="Dick G.J."/>
            <person name="Li M."/>
        </authorList>
    </citation>
    <scope>NUCLEOTIDE SEQUENCE</scope>
    <source>
        <strain evidence="18">SZUA-1501</strain>
    </source>
</reference>
<keyword evidence="8 15" id="KW-0547">Nucleotide-binding</keyword>
<evidence type="ECO:0000256" key="9">
    <source>
        <dbReference type="ARBA" id="ARBA00022840"/>
    </source>
</evidence>
<keyword evidence="9 15" id="KW-0067">ATP-binding</keyword>
<keyword evidence="11" id="KW-0665">Pyrimidine biosynthesis</keyword>